<keyword evidence="2" id="KW-1185">Reference proteome</keyword>
<dbReference type="RefSeq" id="WP_091444242.1">
    <property type="nucleotide sequence ID" value="NZ_FMTP01000010.1"/>
</dbReference>
<evidence type="ECO:0000313" key="1">
    <source>
        <dbReference type="EMBL" id="SCW95770.1"/>
    </source>
</evidence>
<dbReference type="EMBL" id="FMTP01000010">
    <property type="protein sequence ID" value="SCW95770.1"/>
    <property type="molecule type" value="Genomic_DNA"/>
</dbReference>
<dbReference type="STRING" id="177413.SAMN05660859_0113"/>
<evidence type="ECO:0000313" key="2">
    <source>
        <dbReference type="Proteomes" id="UP000198889"/>
    </source>
</evidence>
<dbReference type="Proteomes" id="UP000198889">
    <property type="component" value="Unassembled WGS sequence"/>
</dbReference>
<organism evidence="1 2">
    <name type="scientific">Ancylobacter rudongensis</name>
    <dbReference type="NCBI Taxonomy" id="177413"/>
    <lineage>
        <taxon>Bacteria</taxon>
        <taxon>Pseudomonadati</taxon>
        <taxon>Pseudomonadota</taxon>
        <taxon>Alphaproteobacteria</taxon>
        <taxon>Hyphomicrobiales</taxon>
        <taxon>Xanthobacteraceae</taxon>
        <taxon>Ancylobacter</taxon>
    </lineage>
</organism>
<reference evidence="2" key="1">
    <citation type="submission" date="2016-10" db="EMBL/GenBank/DDBJ databases">
        <authorList>
            <person name="Varghese N."/>
            <person name="Submissions S."/>
        </authorList>
    </citation>
    <scope>NUCLEOTIDE SEQUENCE [LARGE SCALE GENOMIC DNA]</scope>
    <source>
        <strain evidence="2">CGMCC 1.1761</strain>
    </source>
</reference>
<dbReference type="AlphaFoldDB" id="A0A1G4UQ62"/>
<gene>
    <name evidence="1" type="ORF">SAMN05660859_0113</name>
</gene>
<accession>A0A1G4UQ62</accession>
<proteinExistence type="predicted"/>
<protein>
    <submittedName>
        <fullName evidence="1">Uncharacterized protein</fullName>
    </submittedName>
</protein>
<name>A0A1G4UQ62_9HYPH</name>
<sequence>MSPESSPETIDTNVPEFAPGCFGSALAYRETDSICTACVFAGRCKPLHLQAQAALRARFGIELTETQKRRIQRAANPPAHPAEMTVPKKVQALIDRFDNTNSRVAEQLGQGVNPFATTLPFMRIVCHLLLNYAKPIDRGLLATAFASRLNWQQDTAEAHARMAIQALTHIGAVDNIDGAIALRRIG</sequence>